<keyword evidence="2" id="KW-1185">Reference proteome</keyword>
<reference evidence="1 2" key="1">
    <citation type="submission" date="2023-12" db="EMBL/GenBank/DDBJ databases">
        <authorList>
            <person name="Manesh M.J.H."/>
            <person name="Bing R.G."/>
            <person name="Willard D.J."/>
            <person name="Kelly R.M."/>
        </authorList>
    </citation>
    <scope>NUCLEOTIDE SEQUENCE [LARGE SCALE GENOMIC DNA]</scope>
    <source>
        <strain evidence="1 2">DSM 8977</strain>
    </source>
</reference>
<name>A0ABZ0U3M9_9FIRM</name>
<dbReference type="Proteomes" id="UP001322744">
    <property type="component" value="Chromosome"/>
</dbReference>
<evidence type="ECO:0000313" key="2">
    <source>
        <dbReference type="Proteomes" id="UP001322744"/>
    </source>
</evidence>
<evidence type="ECO:0000313" key="1">
    <source>
        <dbReference type="EMBL" id="WPX09662.1"/>
    </source>
</evidence>
<gene>
    <name evidence="1" type="ORF">SOJ16_000895</name>
</gene>
<proteinExistence type="predicted"/>
<accession>A0ABZ0U3M9</accession>
<protein>
    <submittedName>
        <fullName evidence="1">Uncharacterized protein</fullName>
    </submittedName>
</protein>
<organism evidence="1 2">
    <name type="scientific">Anaerocellum danielii</name>
    <dbReference type="NCBI Taxonomy" id="1387557"/>
    <lineage>
        <taxon>Bacteria</taxon>
        <taxon>Bacillati</taxon>
        <taxon>Bacillota</taxon>
        <taxon>Bacillota incertae sedis</taxon>
        <taxon>Caldicellulosiruptorales</taxon>
        <taxon>Caldicellulosiruptoraceae</taxon>
        <taxon>Anaerocellum</taxon>
    </lineage>
</organism>
<dbReference type="RefSeq" id="WP_045174435.1">
    <property type="nucleotide sequence ID" value="NZ_CP139957.1"/>
</dbReference>
<dbReference type="EMBL" id="CP139957">
    <property type="protein sequence ID" value="WPX09662.1"/>
    <property type="molecule type" value="Genomic_DNA"/>
</dbReference>
<sequence>MFRKKQSGIRINKIVAFCAVLFLLLWSWSFSATTGFSDREFDKKHIPSYMKPGTVITFDENGKLFILSEGKDNLISLSKEDKKIAENCKPLPEEDLPEIEPGMIVVYDALGAPVVIHQGQEEPLKIDLKEVKLD</sequence>